<gene>
    <name evidence="2" type="ORF">BST20_09250</name>
    <name evidence="1" type="ORF">MBRA_19470</name>
</gene>
<dbReference type="AlphaFoldDB" id="A0A7I7W4D2"/>
<dbReference type="Proteomes" id="UP000467379">
    <property type="component" value="Chromosome"/>
</dbReference>
<dbReference type="InterPro" id="IPR022536">
    <property type="entry name" value="EspC"/>
</dbReference>
<dbReference type="EMBL" id="AP022606">
    <property type="protein sequence ID" value="BBZ11752.1"/>
    <property type="molecule type" value="Genomic_DNA"/>
</dbReference>
<evidence type="ECO:0000313" key="4">
    <source>
        <dbReference type="Proteomes" id="UP000467379"/>
    </source>
</evidence>
<protein>
    <recommendedName>
        <fullName evidence="5">ESX-1 secretion-associated protein</fullName>
    </recommendedName>
</protein>
<sequence>MSDGEELRVDPGVLRGAAGGFRGASTDIAGLGVDVPLGDAAAGMPSLATGNACRSAQTSMADQMKAAADDSREFAESLDKAAAGYETTDRAAEHTIRSNPLAN</sequence>
<dbReference type="SUPFAM" id="SSF140453">
    <property type="entry name" value="EsxAB dimer-like"/>
    <property type="match status" value="1"/>
</dbReference>
<dbReference type="InterPro" id="IPR036689">
    <property type="entry name" value="ESAT-6-like_sf"/>
</dbReference>
<organism evidence="2 3">
    <name type="scientific">Mycobacterium branderi</name>
    <dbReference type="NCBI Taxonomy" id="43348"/>
    <lineage>
        <taxon>Bacteria</taxon>
        <taxon>Bacillati</taxon>
        <taxon>Actinomycetota</taxon>
        <taxon>Actinomycetes</taxon>
        <taxon>Mycobacteriales</taxon>
        <taxon>Mycobacteriaceae</taxon>
        <taxon>Mycobacterium</taxon>
    </lineage>
</organism>
<evidence type="ECO:0000313" key="1">
    <source>
        <dbReference type="EMBL" id="BBZ11752.1"/>
    </source>
</evidence>
<dbReference type="RefSeq" id="WP_083131152.1">
    <property type="nucleotide sequence ID" value="NZ_AP022606.1"/>
</dbReference>
<accession>A0A7I7W4D2</accession>
<reference evidence="1" key="3">
    <citation type="submission" date="2020-02" db="EMBL/GenBank/DDBJ databases">
        <authorList>
            <person name="Matsumoto Y."/>
            <person name="Kinjo T."/>
            <person name="Motooka D."/>
            <person name="Nabeya D."/>
            <person name="Jung N."/>
            <person name="Uechi K."/>
            <person name="Horii T."/>
            <person name="Iida T."/>
            <person name="Fujita J."/>
            <person name="Nakamura S."/>
        </authorList>
    </citation>
    <scope>NUCLEOTIDE SEQUENCE</scope>
    <source>
        <strain evidence="1">JCM 12687</strain>
    </source>
</reference>
<dbReference type="EMBL" id="MVHM01000003">
    <property type="protein sequence ID" value="ORA39671.1"/>
    <property type="molecule type" value="Genomic_DNA"/>
</dbReference>
<proteinExistence type="predicted"/>
<dbReference type="GO" id="GO:0009306">
    <property type="term" value="P:protein secretion"/>
    <property type="evidence" value="ECO:0007669"/>
    <property type="project" value="InterPro"/>
</dbReference>
<evidence type="ECO:0008006" key="5">
    <source>
        <dbReference type="Google" id="ProtNLM"/>
    </source>
</evidence>
<reference evidence="1 4" key="2">
    <citation type="journal article" date="2019" name="Emerg. Microbes Infect.">
        <title>Comprehensive subspecies identification of 175 nontuberculous mycobacteria species based on 7547 genomic profiles.</title>
        <authorList>
            <person name="Matsumoto Y."/>
            <person name="Kinjo T."/>
            <person name="Motooka D."/>
            <person name="Nabeya D."/>
            <person name="Jung N."/>
            <person name="Uechi K."/>
            <person name="Horii T."/>
            <person name="Iida T."/>
            <person name="Fujita J."/>
            <person name="Nakamura S."/>
        </authorList>
    </citation>
    <scope>NUCLEOTIDE SEQUENCE [LARGE SCALE GENOMIC DNA]</scope>
    <source>
        <strain evidence="1 4">JCM 12687</strain>
    </source>
</reference>
<evidence type="ECO:0000313" key="2">
    <source>
        <dbReference type="EMBL" id="ORA39671.1"/>
    </source>
</evidence>
<keyword evidence="4" id="KW-1185">Reference proteome</keyword>
<name>A0A7I7W4D2_9MYCO</name>
<dbReference type="Pfam" id="PF10824">
    <property type="entry name" value="T7SS_ESX_EspC"/>
    <property type="match status" value="1"/>
</dbReference>
<dbReference type="OrthoDB" id="4731543at2"/>
<evidence type="ECO:0000313" key="3">
    <source>
        <dbReference type="Proteomes" id="UP000192441"/>
    </source>
</evidence>
<dbReference type="Proteomes" id="UP000192441">
    <property type="component" value="Unassembled WGS sequence"/>
</dbReference>
<reference evidence="2 3" key="1">
    <citation type="submission" date="2016-12" db="EMBL/GenBank/DDBJ databases">
        <title>The new phylogeny of genus Mycobacterium.</title>
        <authorList>
            <person name="Tortoli E."/>
            <person name="Trovato A."/>
            <person name="Cirillo D.M."/>
        </authorList>
    </citation>
    <scope>NUCLEOTIDE SEQUENCE [LARGE SCALE GENOMIC DNA]</scope>
    <source>
        <strain evidence="2 3">DSM 44624</strain>
    </source>
</reference>